<comment type="caution">
    <text evidence="1">The sequence shown here is derived from an EMBL/GenBank/DDBJ whole genome shotgun (WGS) entry which is preliminary data.</text>
</comment>
<dbReference type="Proteomes" id="UP001060085">
    <property type="component" value="Linkage Group LG02"/>
</dbReference>
<keyword evidence="2" id="KW-1185">Reference proteome</keyword>
<reference evidence="2" key="1">
    <citation type="journal article" date="2023" name="Nat. Plants">
        <title>Single-cell RNA sequencing provides a high-resolution roadmap for understanding the multicellular compartmentation of specialized metabolism.</title>
        <authorList>
            <person name="Sun S."/>
            <person name="Shen X."/>
            <person name="Li Y."/>
            <person name="Li Y."/>
            <person name="Wang S."/>
            <person name="Li R."/>
            <person name="Zhang H."/>
            <person name="Shen G."/>
            <person name="Guo B."/>
            <person name="Wei J."/>
            <person name="Xu J."/>
            <person name="St-Pierre B."/>
            <person name="Chen S."/>
            <person name="Sun C."/>
        </authorList>
    </citation>
    <scope>NUCLEOTIDE SEQUENCE [LARGE SCALE GENOMIC DNA]</scope>
</reference>
<dbReference type="EMBL" id="CM044702">
    <property type="protein sequence ID" value="KAI5676603.1"/>
    <property type="molecule type" value="Genomic_DNA"/>
</dbReference>
<organism evidence="1 2">
    <name type="scientific">Catharanthus roseus</name>
    <name type="common">Madagascar periwinkle</name>
    <name type="synonym">Vinca rosea</name>
    <dbReference type="NCBI Taxonomy" id="4058"/>
    <lineage>
        <taxon>Eukaryota</taxon>
        <taxon>Viridiplantae</taxon>
        <taxon>Streptophyta</taxon>
        <taxon>Embryophyta</taxon>
        <taxon>Tracheophyta</taxon>
        <taxon>Spermatophyta</taxon>
        <taxon>Magnoliopsida</taxon>
        <taxon>eudicotyledons</taxon>
        <taxon>Gunneridae</taxon>
        <taxon>Pentapetalae</taxon>
        <taxon>asterids</taxon>
        <taxon>lamiids</taxon>
        <taxon>Gentianales</taxon>
        <taxon>Apocynaceae</taxon>
        <taxon>Rauvolfioideae</taxon>
        <taxon>Vinceae</taxon>
        <taxon>Catharanthinae</taxon>
        <taxon>Catharanthus</taxon>
    </lineage>
</organism>
<protein>
    <submittedName>
        <fullName evidence="1">Uncharacterized protein</fullName>
    </submittedName>
</protein>
<accession>A0ACC0BVN3</accession>
<gene>
    <name evidence="1" type="ORF">M9H77_07553</name>
</gene>
<evidence type="ECO:0000313" key="1">
    <source>
        <dbReference type="EMBL" id="KAI5676603.1"/>
    </source>
</evidence>
<name>A0ACC0BVN3_CATRO</name>
<evidence type="ECO:0000313" key="2">
    <source>
        <dbReference type="Proteomes" id="UP001060085"/>
    </source>
</evidence>
<proteinExistence type="predicted"/>
<sequence length="150" mass="17067">MFFFSYIIFKYGWGRVSSHASHIYPFAEILFRSHKLNKLMAMASAHLESAQSSSTSPLDLSDEIVLIKSSRDMKGKYPEIGLIQRTVFFFVLVSFGRECYPSMENIEEIANGLERRKGNFIWVIRFSAQSTGTVAEKVPKGFLRGLKIQG</sequence>